<evidence type="ECO:0000313" key="2">
    <source>
        <dbReference type="EMBL" id="ACM22205.1"/>
    </source>
</evidence>
<dbReference type="Pfam" id="PF14897">
    <property type="entry name" value="EpsG"/>
    <property type="match status" value="1"/>
</dbReference>
<dbReference type="EMBL" id="CP000916">
    <property type="protein sequence ID" value="ACM22205.1"/>
    <property type="molecule type" value="Genomic_DNA"/>
</dbReference>
<dbReference type="InterPro" id="IPR049458">
    <property type="entry name" value="EpsG-like"/>
</dbReference>
<dbReference type="RefSeq" id="WP_012644918.1">
    <property type="nucleotide sequence ID" value="NC_011978.1"/>
</dbReference>
<keyword evidence="1" id="KW-0812">Transmembrane</keyword>
<dbReference type="Proteomes" id="UP000000445">
    <property type="component" value="Chromosome"/>
</dbReference>
<dbReference type="AlphaFoldDB" id="B9KB09"/>
<keyword evidence="1" id="KW-0472">Membrane</keyword>
<protein>
    <submittedName>
        <fullName evidence="2">O-antigen polymerase</fullName>
    </submittedName>
</protein>
<feature type="transmembrane region" description="Helical" evidence="1">
    <location>
        <begin position="165"/>
        <end position="189"/>
    </location>
</feature>
<reference evidence="2 3" key="1">
    <citation type="journal article" date="2009" name="Biosci. Biotechnol. Biochem.">
        <title>WeGAS: a web-based microbial genome annotation system.</title>
        <authorList>
            <person name="Lee D."/>
            <person name="Seo H."/>
            <person name="Park C."/>
            <person name="Park K."/>
        </authorList>
    </citation>
    <scope>NUCLEOTIDE SEQUENCE [LARGE SCALE GENOMIC DNA]</scope>
    <source>
        <strain evidence="3">ATCC 49049 / DSM 4359 / NBRC 107923 / NS-E</strain>
    </source>
</reference>
<feature type="transmembrane region" description="Helical" evidence="1">
    <location>
        <begin position="28"/>
        <end position="46"/>
    </location>
</feature>
<proteinExistence type="predicted"/>
<gene>
    <name evidence="2" type="ordered locus">CTN_0029</name>
</gene>
<dbReference type="HOGENOM" id="CLU_717292_0_0_0"/>
<feature type="transmembrane region" description="Helical" evidence="1">
    <location>
        <begin position="355"/>
        <end position="377"/>
    </location>
</feature>
<evidence type="ECO:0000313" key="3">
    <source>
        <dbReference type="Proteomes" id="UP000000445"/>
    </source>
</evidence>
<feature type="transmembrane region" description="Helical" evidence="1">
    <location>
        <begin position="73"/>
        <end position="99"/>
    </location>
</feature>
<dbReference type="STRING" id="309803.CTN_0029"/>
<evidence type="ECO:0000256" key="1">
    <source>
        <dbReference type="SAM" id="Phobius"/>
    </source>
</evidence>
<keyword evidence="1" id="KW-1133">Transmembrane helix</keyword>
<dbReference type="eggNOG" id="ENOG5032KNA">
    <property type="taxonomic scope" value="Bacteria"/>
</dbReference>
<name>B9KB09_THENN</name>
<accession>B9KB09</accession>
<feature type="transmembrane region" description="Helical" evidence="1">
    <location>
        <begin position="119"/>
        <end position="136"/>
    </location>
</feature>
<keyword evidence="3" id="KW-1185">Reference proteome</keyword>
<feature type="transmembrane region" description="Helical" evidence="1">
    <location>
        <begin position="290"/>
        <end position="312"/>
    </location>
</feature>
<sequence length="385" mass="45457">MVYLLPVVVLFFMNLILSKSNFRYSKIIILFFSVTFIFISSLRYRIGTDWEPYYEFFHLPSYKLMLEHYFEPLYKLLAIIVKLLFNNYYAFLFVIGSFFLVETYTVNKIALETMKPRGYSSTILLLAIYMFRFADYMGGQRQALAVALCMVSLMFRLKNKTFASIIVWILAILFHYSASIFIIPMIIYGMIEERGRRIFEINPLVISLFLIVFFSISYWIINNSLVLNRNIPVISSILMKMVVYQGKRGTLGIIDYSFRDPLLVSERILFNLLFIIIGKNFYRKNRFGKFLLATYSFSTLYYIFFMFTARVIAGRGIAYFRFSDVLLLSTLPEALRSRLRKSDYNSLLATKLFEFLIITYIVARFVVVVLWANRIFYLPYKSILQ</sequence>
<dbReference type="KEGG" id="tna:CTN_0029"/>
<feature type="transmembrane region" description="Helical" evidence="1">
    <location>
        <begin position="201"/>
        <end position="221"/>
    </location>
</feature>
<organism evidence="2 3">
    <name type="scientific">Thermotoga neapolitana (strain ATCC 49049 / DSM 4359 / NBRC 107923 / NS-E)</name>
    <dbReference type="NCBI Taxonomy" id="309803"/>
    <lineage>
        <taxon>Bacteria</taxon>
        <taxon>Thermotogati</taxon>
        <taxon>Thermotogota</taxon>
        <taxon>Thermotogae</taxon>
        <taxon>Thermotogales</taxon>
        <taxon>Thermotogaceae</taxon>
        <taxon>Thermotoga</taxon>
    </lineage>
</organism>